<name>A0A6J8CM41_MYTCO</name>
<organism evidence="1 2">
    <name type="scientific">Mytilus coruscus</name>
    <name type="common">Sea mussel</name>
    <dbReference type="NCBI Taxonomy" id="42192"/>
    <lineage>
        <taxon>Eukaryota</taxon>
        <taxon>Metazoa</taxon>
        <taxon>Spiralia</taxon>
        <taxon>Lophotrochozoa</taxon>
        <taxon>Mollusca</taxon>
        <taxon>Bivalvia</taxon>
        <taxon>Autobranchia</taxon>
        <taxon>Pteriomorphia</taxon>
        <taxon>Mytilida</taxon>
        <taxon>Mytiloidea</taxon>
        <taxon>Mytilidae</taxon>
        <taxon>Mytilinae</taxon>
        <taxon>Mytilus</taxon>
    </lineage>
</organism>
<evidence type="ECO:0000313" key="1">
    <source>
        <dbReference type="EMBL" id="CAC5397493.1"/>
    </source>
</evidence>
<dbReference type="InterPro" id="IPR011042">
    <property type="entry name" value="6-blade_b-propeller_TolB-like"/>
</dbReference>
<dbReference type="EMBL" id="CACVKT020005685">
    <property type="protein sequence ID" value="CAC5397493.1"/>
    <property type="molecule type" value="Genomic_DNA"/>
</dbReference>
<protein>
    <submittedName>
        <fullName evidence="1">Uncharacterized protein</fullName>
    </submittedName>
</protein>
<evidence type="ECO:0000313" key="2">
    <source>
        <dbReference type="Proteomes" id="UP000507470"/>
    </source>
</evidence>
<dbReference type="AlphaFoldDB" id="A0A6J8CM41"/>
<dbReference type="OrthoDB" id="6096644at2759"/>
<gene>
    <name evidence="1" type="ORF">MCOR_31922</name>
</gene>
<dbReference type="SUPFAM" id="SSF101898">
    <property type="entry name" value="NHL repeat"/>
    <property type="match status" value="1"/>
</dbReference>
<dbReference type="Proteomes" id="UP000507470">
    <property type="component" value="Unassembled WGS sequence"/>
</dbReference>
<reference evidence="1 2" key="1">
    <citation type="submission" date="2020-06" db="EMBL/GenBank/DDBJ databases">
        <authorList>
            <person name="Li R."/>
            <person name="Bekaert M."/>
        </authorList>
    </citation>
    <scope>NUCLEOTIDE SEQUENCE [LARGE SCALE GENOMIC DNA]</scope>
    <source>
        <strain evidence="2">wild</strain>
    </source>
</reference>
<keyword evidence="2" id="KW-1185">Reference proteome</keyword>
<dbReference type="Gene3D" id="2.120.10.30">
    <property type="entry name" value="TolB, C-terminal domain"/>
    <property type="match status" value="1"/>
</dbReference>
<accession>A0A6J8CM41</accession>
<proteinExistence type="predicted"/>
<sequence>MCDCQEGKESVLVDPKGDLLNILNLDSEQFNVAVTDQNIGYITQPNTESILQIDPDRMVILHRVKSNDVCSTEICVSAVSNSGRDTPNKVPCYFGVKHYGNVYAYPVNGYNINFRTINNNIMVSDWAIDPLVVMFHAVREGVFFSCIGGQSYIKYTKHIEYAQNKEEYILKIESMDTPTDICSDNNGHVYVSGQGSNNIHRLTQDGKVLDISLDSRHGIIQPVALCFNQTIQHYTL</sequence>